<reference evidence="3" key="1">
    <citation type="submission" date="2021-11" db="EMBL/GenBank/DDBJ databases">
        <authorList>
            <consortium name="Genoscope - CEA"/>
            <person name="William W."/>
        </authorList>
    </citation>
    <scope>NUCLEOTIDE SEQUENCE</scope>
</reference>
<keyword evidence="2" id="KW-1133">Transmembrane helix</keyword>
<dbReference type="SUPFAM" id="SSF52540">
    <property type="entry name" value="P-loop containing nucleoside triphosphate hydrolases"/>
    <property type="match status" value="1"/>
</dbReference>
<comment type="caution">
    <text evidence="3">The sequence shown here is derived from an EMBL/GenBank/DDBJ whole genome shotgun (WGS) entry which is preliminary data.</text>
</comment>
<proteinExistence type="predicted"/>
<name>A0A8J2SC87_9STRA</name>
<keyword evidence="2" id="KW-0472">Membrane</keyword>
<dbReference type="Proteomes" id="UP000789595">
    <property type="component" value="Unassembled WGS sequence"/>
</dbReference>
<gene>
    <name evidence="3" type="ORF">PECAL_1P13930</name>
</gene>
<feature type="compositionally biased region" description="Polar residues" evidence="1">
    <location>
        <begin position="1"/>
        <end position="14"/>
    </location>
</feature>
<dbReference type="AlphaFoldDB" id="A0A8J2SC87"/>
<feature type="transmembrane region" description="Helical" evidence="2">
    <location>
        <begin position="31"/>
        <end position="51"/>
    </location>
</feature>
<evidence type="ECO:0000256" key="1">
    <source>
        <dbReference type="SAM" id="MobiDB-lite"/>
    </source>
</evidence>
<feature type="region of interest" description="Disordered" evidence="1">
    <location>
        <begin position="87"/>
        <end position="119"/>
    </location>
</feature>
<feature type="region of interest" description="Disordered" evidence="1">
    <location>
        <begin position="1"/>
        <end position="28"/>
    </location>
</feature>
<accession>A0A8J2SC87</accession>
<dbReference type="InterPro" id="IPR027417">
    <property type="entry name" value="P-loop_NTPase"/>
</dbReference>
<evidence type="ECO:0008006" key="5">
    <source>
        <dbReference type="Google" id="ProtNLM"/>
    </source>
</evidence>
<dbReference type="OrthoDB" id="41177at2759"/>
<dbReference type="EMBL" id="CAKKNE010000001">
    <property type="protein sequence ID" value="CAH0364994.1"/>
    <property type="molecule type" value="Genomic_DNA"/>
</dbReference>
<keyword evidence="4" id="KW-1185">Reference proteome</keyword>
<organism evidence="3 4">
    <name type="scientific">Pelagomonas calceolata</name>
    <dbReference type="NCBI Taxonomy" id="35677"/>
    <lineage>
        <taxon>Eukaryota</taxon>
        <taxon>Sar</taxon>
        <taxon>Stramenopiles</taxon>
        <taxon>Ochrophyta</taxon>
        <taxon>Pelagophyceae</taxon>
        <taxon>Pelagomonadales</taxon>
        <taxon>Pelagomonadaceae</taxon>
        <taxon>Pelagomonas</taxon>
    </lineage>
</organism>
<evidence type="ECO:0000256" key="2">
    <source>
        <dbReference type="SAM" id="Phobius"/>
    </source>
</evidence>
<feature type="compositionally biased region" description="Pro residues" evidence="1">
    <location>
        <begin position="90"/>
        <end position="107"/>
    </location>
</feature>
<evidence type="ECO:0000313" key="4">
    <source>
        <dbReference type="Proteomes" id="UP000789595"/>
    </source>
</evidence>
<sequence>MGGSSPRISRTTLPTVARRDKDRRRGRRRPAAPWAALILVVGVNCALYSLLQSKKEAARLDASLDATVAWRERALAAEETVAALAERLGAPPPPPPPPPRPRPPPIAHQPVHKEEPVSDALPPFYGTGVKIVGLDTCDAYRKQQKPHIRRWAPAGMFNTGTNTLLDLMHMNCQFPDRTGRHGFWQVPWGKHNPLSWRGAHWAPQFQGERRFRPDPLSILPVVVVKDPTTWMKSMCRNQYECRFRHRPSHRSAACPSPVKETQTTMRYQPTKPSFYDSLPHFWRAWNGEYLNSTAPRLLIRFEDLLWNSEETIRKVCTCVGGRPLRRFSQAHGVSKDARLGHVGPVNDRAKALRLYGSEAERFRHYTREDLEYVRDVAGASPLFRALGYDFDVDDALRVGASRRRLRFGGNLSRF</sequence>
<dbReference type="Gene3D" id="3.40.50.300">
    <property type="entry name" value="P-loop containing nucleotide triphosphate hydrolases"/>
    <property type="match status" value="1"/>
</dbReference>
<protein>
    <recommendedName>
        <fullName evidence="5">Sulfotransferase domain-containing protein</fullName>
    </recommendedName>
</protein>
<keyword evidence="2" id="KW-0812">Transmembrane</keyword>
<evidence type="ECO:0000313" key="3">
    <source>
        <dbReference type="EMBL" id="CAH0364994.1"/>
    </source>
</evidence>